<organism evidence="1">
    <name type="scientific">Ophidiomyces ophidiicola</name>
    <dbReference type="NCBI Taxonomy" id="1387563"/>
    <lineage>
        <taxon>Eukaryota</taxon>
        <taxon>Fungi</taxon>
        <taxon>Dikarya</taxon>
        <taxon>Ascomycota</taxon>
        <taxon>Pezizomycotina</taxon>
        <taxon>Eurotiomycetes</taxon>
        <taxon>Eurotiomycetidae</taxon>
        <taxon>Onygenales</taxon>
        <taxon>Onygenaceae</taxon>
        <taxon>Ophidiomyces</taxon>
    </lineage>
</organism>
<comment type="caution">
    <text evidence="1">The sequence shown here is derived from an EMBL/GenBank/DDBJ whole genome shotgun (WGS) entry which is preliminary data.</text>
</comment>
<gene>
    <name evidence="1" type="primary">stp1</name>
    <name evidence="1" type="ORF">LOY88_002431</name>
</gene>
<sequence>MAEAVFRDLVARRPPTTVAFDTIDSCGTAAYHVGASPDPRTSATLRRHGITTYRHAARQVARADFTTFDYIFAMDPSNLADLLQLRARVAHDNHNNSGALAEVRLLGDFQPGVPVAAPAGDGQPVPDPYYGGDDGFEQIYHQIVGHAEAFLHHLESRSRTA</sequence>
<accession>A0ACB8UZH2</accession>
<reference evidence="1" key="1">
    <citation type="journal article" date="2022" name="bioRxiv">
        <title>Population genetic analysis of Ophidiomyces ophidiicola, the causative agent of snake fungal disease, indicates recent introductions to the USA.</title>
        <authorList>
            <person name="Ladner J.T."/>
            <person name="Palmer J.M."/>
            <person name="Ettinger C.L."/>
            <person name="Stajich J.E."/>
            <person name="Farrell T.M."/>
            <person name="Glorioso B.M."/>
            <person name="Lawson B."/>
            <person name="Price S.J."/>
            <person name="Stengle A.G."/>
            <person name="Grear D.A."/>
            <person name="Lorch J.M."/>
        </authorList>
    </citation>
    <scope>NUCLEOTIDE SEQUENCE</scope>
    <source>
        <strain evidence="1">NWHC 24266-5</strain>
    </source>
</reference>
<protein>
    <submittedName>
        <fullName evidence="1">Low molecular weight phosphotyrosine protein phosphatase</fullName>
    </submittedName>
</protein>
<proteinExistence type="predicted"/>
<evidence type="ECO:0000313" key="1">
    <source>
        <dbReference type="EMBL" id="KAI2388838.1"/>
    </source>
</evidence>
<name>A0ACB8UZH2_9EURO</name>
<dbReference type="EMBL" id="JALBCA010000028">
    <property type="protein sequence ID" value="KAI2388838.1"/>
    <property type="molecule type" value="Genomic_DNA"/>
</dbReference>